<dbReference type="AlphaFoldDB" id="A0A1S7FSW8"/>
<dbReference type="Gene3D" id="3.30.390.30">
    <property type="match status" value="1"/>
</dbReference>
<dbReference type="Pfam" id="PF07992">
    <property type="entry name" value="Pyr_redox_2"/>
    <property type="match status" value="1"/>
</dbReference>
<dbReference type="SUPFAM" id="SSF55424">
    <property type="entry name" value="FAD/NAD-linked reductases, dimerisation (C-terminal) domain"/>
    <property type="match status" value="1"/>
</dbReference>
<keyword evidence="6" id="KW-1015">Disulfide bond</keyword>
<dbReference type="GO" id="GO:0016668">
    <property type="term" value="F:oxidoreductase activity, acting on a sulfur group of donors, NAD(P) as acceptor"/>
    <property type="evidence" value="ECO:0007669"/>
    <property type="project" value="InterPro"/>
</dbReference>
<dbReference type="Gene3D" id="3.50.50.60">
    <property type="entry name" value="FAD/NAD(P)-binding domain"/>
    <property type="match status" value="2"/>
</dbReference>
<dbReference type="InterPro" id="IPR036188">
    <property type="entry name" value="FAD/NAD-bd_sf"/>
</dbReference>
<evidence type="ECO:0000256" key="8">
    <source>
        <dbReference type="PIRSR" id="PIRSR000350-3"/>
    </source>
</evidence>
<accession>A0A1S7FSW8</accession>
<reference evidence="12" key="1">
    <citation type="submission" date="2015-03" db="EMBL/GenBank/DDBJ databases">
        <authorList>
            <person name="Ferrari E."/>
            <person name="Walter M.C."/>
            <person name="Huptas C."/>
            <person name="Scherer S."/>
            <person name="Mueller-Herbst S."/>
        </authorList>
    </citation>
    <scope>NUCLEOTIDE SEQUENCE [LARGE SCALE GENOMIC DNA]</scope>
    <source>
        <strain evidence="12">LWP01</strain>
    </source>
</reference>
<evidence type="ECO:0000256" key="6">
    <source>
        <dbReference type="ARBA" id="ARBA00023157"/>
    </source>
</evidence>
<dbReference type="PIRSF" id="PIRSF000350">
    <property type="entry name" value="Mercury_reductase_MerA"/>
    <property type="match status" value="1"/>
</dbReference>
<evidence type="ECO:0000313" key="12">
    <source>
        <dbReference type="Proteomes" id="UP000223060"/>
    </source>
</evidence>
<dbReference type="RefSeq" id="WP_036058671.1">
    <property type="nucleotide sequence ID" value="NZ_CP011102.1"/>
</dbReference>
<dbReference type="EMBL" id="CP011102">
    <property type="protein sequence ID" value="AQY50536.1"/>
    <property type="molecule type" value="Genomic_DNA"/>
</dbReference>
<dbReference type="PANTHER" id="PTHR43014">
    <property type="entry name" value="MERCURIC REDUCTASE"/>
    <property type="match status" value="1"/>
</dbReference>
<evidence type="ECO:0000313" key="11">
    <source>
        <dbReference type="EMBL" id="AQY50536.1"/>
    </source>
</evidence>
<sequence length="450" mass="49101">MKKHHQVIVIGGGAAGLYATAGLARLGVDVAVVNADANMGGDCLHFGCVPSKTLLHMAQETTEWTEIQAKIRDVIAEIQVHDSVPRFEEIGTTVYIGKARFLDAHRIAVGEQELSAKKFIIATGSRPRVPSVAGLEDAMYETNETLFQMAKLPRKMVVIGAGPVGLELGQALQNIGVEITIFDHNTEFLKHFSRDIADIALQKLNLDIHLNSVLTEATRLNKDEISLKITESGVEKTLIVEKILFAAGQIANIDMLGLEQTGIAYDTKIDTNPYLQTTTPHIYAIGDVIKSPSLTHAGGAEARIALTNIAFGNFSKVNYSTLASVIYTKPEIYQLASTQKTNRILSASGANIDRFKTDNEPEALVKIGIDTKAKIVHAEAIGTDISTVMQQVALLKSTGAKLTDLSKPIYPYPTKSEILKNISDQLLTEKLEKPILQRLIRKIIKWRGLS</sequence>
<dbReference type="Proteomes" id="UP000223060">
    <property type="component" value="Chromosome"/>
</dbReference>
<dbReference type="InterPro" id="IPR012999">
    <property type="entry name" value="Pyr_OxRdtase_I_AS"/>
</dbReference>
<feature type="binding site" evidence="8">
    <location>
        <position position="248"/>
    </location>
    <ligand>
        <name>NAD(+)</name>
        <dbReference type="ChEBI" id="CHEBI:57540"/>
    </ligand>
</feature>
<keyword evidence="12" id="KW-1185">Reference proteome</keyword>
<keyword evidence="2" id="KW-0285">Flavoprotein</keyword>
<evidence type="ECO:0000256" key="1">
    <source>
        <dbReference type="ARBA" id="ARBA00007532"/>
    </source>
</evidence>
<evidence type="ECO:0000259" key="10">
    <source>
        <dbReference type="Pfam" id="PF07992"/>
    </source>
</evidence>
<keyword evidence="7" id="KW-0676">Redox-active center</keyword>
<evidence type="ECO:0000256" key="9">
    <source>
        <dbReference type="PIRSR" id="PIRSR000350-4"/>
    </source>
</evidence>
<evidence type="ECO:0000256" key="2">
    <source>
        <dbReference type="ARBA" id="ARBA00022630"/>
    </source>
</evidence>
<protein>
    <recommendedName>
        <fullName evidence="10">FAD/NAD(P)-binding domain-containing protein</fullName>
    </recommendedName>
</protein>
<dbReference type="GO" id="GO:0000166">
    <property type="term" value="F:nucleotide binding"/>
    <property type="evidence" value="ECO:0007669"/>
    <property type="project" value="UniProtKB-KW"/>
</dbReference>
<organism evidence="11 12">
    <name type="scientific">Listeria weihenstephanensis</name>
    <dbReference type="NCBI Taxonomy" id="1006155"/>
    <lineage>
        <taxon>Bacteria</taxon>
        <taxon>Bacillati</taxon>
        <taxon>Bacillota</taxon>
        <taxon>Bacilli</taxon>
        <taxon>Bacillales</taxon>
        <taxon>Listeriaceae</taxon>
        <taxon>Listeria</taxon>
    </lineage>
</organism>
<feature type="binding site" evidence="8">
    <location>
        <begin position="160"/>
        <end position="167"/>
    </location>
    <ligand>
        <name>NAD(+)</name>
        <dbReference type="ChEBI" id="CHEBI:57540"/>
    </ligand>
</feature>
<dbReference type="InterPro" id="IPR016156">
    <property type="entry name" value="FAD/NAD-linked_Rdtase_dimer_sf"/>
</dbReference>
<dbReference type="PRINTS" id="PR00368">
    <property type="entry name" value="FADPNR"/>
</dbReference>
<feature type="binding site" evidence="8">
    <location>
        <position position="287"/>
    </location>
    <ligand>
        <name>FAD</name>
        <dbReference type="ChEBI" id="CHEBI:57692"/>
    </ligand>
</feature>
<feature type="disulfide bond" description="Redox-active" evidence="9">
    <location>
        <begin position="43"/>
        <end position="48"/>
    </location>
</feature>
<keyword evidence="8" id="KW-0547">Nucleotide-binding</keyword>
<keyword evidence="5" id="KW-0560">Oxidoreductase</keyword>
<name>A0A1S7FSW8_9LIST</name>
<keyword evidence="3 8" id="KW-0274">FAD</keyword>
<proteinExistence type="inferred from homology"/>
<comment type="similarity">
    <text evidence="1">Belongs to the class-I pyridine nucleotide-disulfide oxidoreductase family.</text>
</comment>
<evidence type="ECO:0000256" key="5">
    <source>
        <dbReference type="ARBA" id="ARBA00023002"/>
    </source>
</evidence>
<feature type="binding site" evidence="8">
    <location>
        <begin position="123"/>
        <end position="125"/>
    </location>
    <ligand>
        <name>FAD</name>
        <dbReference type="ChEBI" id="CHEBI:57692"/>
    </ligand>
</feature>
<comment type="cofactor">
    <cofactor evidence="8">
        <name>FAD</name>
        <dbReference type="ChEBI" id="CHEBI:57692"/>
    </cofactor>
    <text evidence="8">Binds 1 FAD per subunit.</text>
</comment>
<feature type="binding site" evidence="8">
    <location>
        <position position="52"/>
    </location>
    <ligand>
        <name>FAD</name>
        <dbReference type="ChEBI" id="CHEBI:57692"/>
    </ligand>
</feature>
<feature type="domain" description="FAD/NAD(P)-binding" evidence="10">
    <location>
        <begin position="6"/>
        <end position="301"/>
    </location>
</feature>
<dbReference type="SUPFAM" id="SSF51905">
    <property type="entry name" value="FAD/NAD(P)-binding domain"/>
    <property type="match status" value="1"/>
</dbReference>
<keyword evidence="4" id="KW-0521">NADP</keyword>
<dbReference type="PROSITE" id="PS00076">
    <property type="entry name" value="PYRIDINE_REDOX_1"/>
    <property type="match status" value="1"/>
</dbReference>
<evidence type="ECO:0000256" key="3">
    <source>
        <dbReference type="ARBA" id="ARBA00022827"/>
    </source>
</evidence>
<keyword evidence="8" id="KW-0520">NAD</keyword>
<dbReference type="KEGG" id="lwi:UE46_05500"/>
<evidence type="ECO:0000256" key="4">
    <source>
        <dbReference type="ARBA" id="ARBA00022857"/>
    </source>
</evidence>
<gene>
    <name evidence="11" type="ORF">UE46_05500</name>
</gene>
<dbReference type="PRINTS" id="PR00411">
    <property type="entry name" value="PNDRDTASEI"/>
</dbReference>
<dbReference type="InterPro" id="IPR001100">
    <property type="entry name" value="Pyr_nuc-diS_OxRdtase"/>
</dbReference>
<evidence type="ECO:0000256" key="7">
    <source>
        <dbReference type="ARBA" id="ARBA00023284"/>
    </source>
</evidence>
<dbReference type="InterPro" id="IPR023753">
    <property type="entry name" value="FAD/NAD-binding_dom"/>
</dbReference>